<dbReference type="Proteomes" id="UP000429811">
    <property type="component" value="Unassembled WGS sequence"/>
</dbReference>
<dbReference type="EMBL" id="WKPO01000026">
    <property type="protein sequence ID" value="MSB50185.1"/>
    <property type="molecule type" value="Genomic_DNA"/>
</dbReference>
<organism evidence="1 2">
    <name type="scientific">Flavonifractor plautii</name>
    <name type="common">Fusobacterium plautii</name>
    <dbReference type="NCBI Taxonomy" id="292800"/>
    <lineage>
        <taxon>Bacteria</taxon>
        <taxon>Bacillati</taxon>
        <taxon>Bacillota</taxon>
        <taxon>Clostridia</taxon>
        <taxon>Eubacteriales</taxon>
        <taxon>Oscillospiraceae</taxon>
        <taxon>Flavonifractor</taxon>
    </lineage>
</organism>
<comment type="caution">
    <text evidence="1">The sequence shown here is derived from an EMBL/GenBank/DDBJ whole genome shotgun (WGS) entry which is preliminary data.</text>
</comment>
<sequence length="280" mass="31720">MKKTMPFCLDHFSIITDQRREAAETIKNLGFVTSDTYKNGSTHFIFDNTYCEVFFTEKNGTLRWLTNTIPAGKMPRVGSYRLSVGGKDAYKVRDALLNGEVEGVGDVNQVFRQPVRYGEESGEAGYQTVFIIGQEPFTDVLFGATTHLNKEYIVALPSKFRHVNGAKRIASLTFFCENSETWKIAEENVDKVYQAMKDVTDHTHCLDTIHLVDRAGYEAEFDCPAPEFGHFPAVAATFSGCVLHYVEEQANDWGLRHFMKEGSLYVDTRETLGIFLIFEE</sequence>
<accession>A0A6I2RHE0</accession>
<evidence type="ECO:0000313" key="2">
    <source>
        <dbReference type="Proteomes" id="UP000429811"/>
    </source>
</evidence>
<evidence type="ECO:0008006" key="3">
    <source>
        <dbReference type="Google" id="ProtNLM"/>
    </source>
</evidence>
<dbReference type="AlphaFoldDB" id="A0A6I2RHE0"/>
<reference evidence="1 2" key="1">
    <citation type="journal article" date="2019" name="Nat. Med.">
        <title>A library of human gut bacterial isolates paired with longitudinal multiomics data enables mechanistic microbiome research.</title>
        <authorList>
            <person name="Poyet M."/>
            <person name="Groussin M."/>
            <person name="Gibbons S.M."/>
            <person name="Avila-Pacheco J."/>
            <person name="Jiang X."/>
            <person name="Kearney S.M."/>
            <person name="Perrotta A.R."/>
            <person name="Berdy B."/>
            <person name="Zhao S."/>
            <person name="Lieberman T.D."/>
            <person name="Swanson P.K."/>
            <person name="Smith M."/>
            <person name="Roesemann S."/>
            <person name="Alexander J.E."/>
            <person name="Rich S.A."/>
            <person name="Livny J."/>
            <person name="Vlamakis H."/>
            <person name="Clish C."/>
            <person name="Bullock K."/>
            <person name="Deik A."/>
            <person name="Scott J."/>
            <person name="Pierce K.A."/>
            <person name="Xavier R.J."/>
            <person name="Alm E.J."/>
        </authorList>
    </citation>
    <scope>NUCLEOTIDE SEQUENCE [LARGE SCALE GENOMIC DNA]</scope>
    <source>
        <strain evidence="1 2">BIOML-A5</strain>
    </source>
</reference>
<dbReference type="RefSeq" id="WP_154250824.1">
    <property type="nucleotide sequence ID" value="NZ_JADMSX010000050.1"/>
</dbReference>
<evidence type="ECO:0000313" key="1">
    <source>
        <dbReference type="EMBL" id="MSB50185.1"/>
    </source>
</evidence>
<protein>
    <recommendedName>
        <fullName evidence="3">Glyoxalase-like domain-containing protein</fullName>
    </recommendedName>
</protein>
<gene>
    <name evidence="1" type="ORF">GKE90_15995</name>
</gene>
<proteinExistence type="predicted"/>
<name>A0A6I2RHE0_FLAPL</name>